<dbReference type="Proteomes" id="UP000320857">
    <property type="component" value="Unassembled WGS sequence"/>
</dbReference>
<proteinExistence type="predicted"/>
<dbReference type="RefSeq" id="WP_143647802.1">
    <property type="nucleotide sequence ID" value="NZ_JABJWZ010000032.1"/>
</dbReference>
<reference evidence="1" key="3">
    <citation type="journal article" name="Syst. Appl. Microbiol.">
        <title>Streptomyces alkaliterrae sp. nov., isolated from an alkaline soil, and emended descriptions of Streptomyces alkaliphilus, Streptomyces calidiresistens and Streptomyces durbertensis.</title>
        <authorList>
            <person name="Swiecimska M."/>
            <person name="Golinska P."/>
            <person name="Nouioui I."/>
            <person name="Wypij M."/>
            <person name="Rai M."/>
            <person name="Sangal V."/>
            <person name="Goodfellow M."/>
        </authorList>
    </citation>
    <scope>NUCLEOTIDE SEQUENCE</scope>
    <source>
        <strain evidence="1">OF3</strain>
        <strain evidence="2">OF8</strain>
    </source>
</reference>
<accession>A0A5P0YQ19</accession>
<organism evidence="3 4">
    <name type="scientific">Streptomyces alkaliterrae</name>
    <dbReference type="NCBI Taxonomy" id="2213162"/>
    <lineage>
        <taxon>Bacteria</taxon>
        <taxon>Bacillati</taxon>
        <taxon>Actinomycetota</taxon>
        <taxon>Actinomycetes</taxon>
        <taxon>Kitasatosporales</taxon>
        <taxon>Streptomycetaceae</taxon>
        <taxon>Streptomyces</taxon>
    </lineage>
</organism>
<reference evidence="3 4" key="1">
    <citation type="submission" date="2019-10" db="EMBL/GenBank/DDBJ databases">
        <title>Streptomyces sp. nov., a novel actinobacterium isolated from alkaline environment.</title>
        <authorList>
            <person name="Golinska P."/>
        </authorList>
    </citation>
    <scope>NUCLEOTIDE SEQUENCE [LARGE SCALE GENOMIC DNA]</scope>
    <source>
        <strain evidence="3 4">OF1</strain>
    </source>
</reference>
<gene>
    <name evidence="3" type="ORF">FNX44_010740</name>
    <name evidence="1" type="ORF">H3146_06055</name>
    <name evidence="2" type="ORF">H3147_05875</name>
</gene>
<comment type="caution">
    <text evidence="3">The sequence shown here is derived from an EMBL/GenBank/DDBJ whole genome shotgun (WGS) entry which is preliminary data.</text>
</comment>
<name>A0A5P0YQ19_9ACTN</name>
<sequence>MSKLPRIRDHAAPGEHLARLLAECRNPFEIGDALLARLAAARLCRVRLRSWRERNSPPPPMRCRTYRHTFVLEDGTEVPLWELQHDTDPDGRLVCEIYQDDTTLRKAERRVHRRMGDVPDDPHGCVIAANVSGLTPELLAETAEPPQPHAFTERDSVDHARRLIRRARHTGHPGEPGADLLNRLTTARRHTITQIARRFSDLGQHSFCSVYEHTFLLTDNREVSLYELEHDYTEDGRLVCELYVDEASAAEAAERHGHAATFDSEQV</sequence>
<evidence type="ECO:0000313" key="2">
    <source>
        <dbReference type="EMBL" id="MBB1258358.1"/>
    </source>
</evidence>
<protein>
    <submittedName>
        <fullName evidence="3">Uncharacterized protein</fullName>
    </submittedName>
</protein>
<dbReference type="Proteomes" id="UP000517765">
    <property type="component" value="Unassembled WGS sequence"/>
</dbReference>
<reference evidence="5 6" key="2">
    <citation type="submission" date="2020-05" db="EMBL/GenBank/DDBJ databases">
        <title>Classification of alakaliphilic streptomycetes isolated from an alkaline soil next to Lonar Crater, India and a proposal for the recognition of Streptomyces alkaliterrae sp. nov.</title>
        <authorList>
            <person name="Golinska P."/>
        </authorList>
    </citation>
    <scope>NUCLEOTIDE SEQUENCE [LARGE SCALE GENOMIC DNA]</scope>
    <source>
        <strain evidence="6">OF3</strain>
        <strain evidence="5">OF8</strain>
    </source>
</reference>
<dbReference type="Proteomes" id="UP000525686">
    <property type="component" value="Unassembled WGS sequence"/>
</dbReference>
<dbReference type="EMBL" id="JABJWZ010000032">
    <property type="protein sequence ID" value="MBB1252931.1"/>
    <property type="molecule type" value="Genomic_DNA"/>
</dbReference>
<evidence type="ECO:0000313" key="4">
    <source>
        <dbReference type="Proteomes" id="UP000320857"/>
    </source>
</evidence>
<dbReference type="EMBL" id="JABJXA010000022">
    <property type="protein sequence ID" value="MBB1258358.1"/>
    <property type="molecule type" value="Genomic_DNA"/>
</dbReference>
<dbReference type="Pfam" id="PF19738">
    <property type="entry name" value="DUF6227"/>
    <property type="match status" value="1"/>
</dbReference>
<dbReference type="OrthoDB" id="4319261at2"/>
<evidence type="ECO:0000313" key="5">
    <source>
        <dbReference type="Proteomes" id="UP000517765"/>
    </source>
</evidence>
<dbReference type="EMBL" id="VJYK02000085">
    <property type="protein sequence ID" value="MQS02345.1"/>
    <property type="molecule type" value="Genomic_DNA"/>
</dbReference>
<dbReference type="AlphaFoldDB" id="A0A5P0YQ19"/>
<evidence type="ECO:0000313" key="3">
    <source>
        <dbReference type="EMBL" id="MQS02345.1"/>
    </source>
</evidence>
<keyword evidence="4" id="KW-1185">Reference proteome</keyword>
<evidence type="ECO:0000313" key="6">
    <source>
        <dbReference type="Proteomes" id="UP000525686"/>
    </source>
</evidence>
<evidence type="ECO:0000313" key="1">
    <source>
        <dbReference type="EMBL" id="MBB1252931.1"/>
    </source>
</evidence>
<dbReference type="InterPro" id="IPR046195">
    <property type="entry name" value="DUF6227"/>
</dbReference>